<dbReference type="AlphaFoldDB" id="A0A3N0Y9N2"/>
<accession>A0A3N0Y9N2</accession>
<evidence type="ECO:0000313" key="4">
    <source>
        <dbReference type="Proteomes" id="UP000281406"/>
    </source>
</evidence>
<dbReference type="OrthoDB" id="76966at2759"/>
<dbReference type="PANTHER" id="PTHR33331">
    <property type="entry name" value="COILED-COIL DOMAIN-CONTAINING PROTEIN 162"/>
    <property type="match status" value="1"/>
</dbReference>
<feature type="domain" description="DUF4549" evidence="2">
    <location>
        <begin position="5"/>
        <end position="75"/>
    </location>
</feature>
<dbReference type="InterPro" id="IPR029376">
    <property type="entry name" value="DUF4549"/>
</dbReference>
<dbReference type="Proteomes" id="UP000281406">
    <property type="component" value="Unassembled WGS sequence"/>
</dbReference>
<dbReference type="PANTHER" id="PTHR33331:SF13">
    <property type="entry name" value="COILED-COIL DOMAIN CONTAINING 162"/>
    <property type="match status" value="1"/>
</dbReference>
<organism evidence="3 4">
    <name type="scientific">Anabarilius grahami</name>
    <name type="common">Kanglang fish</name>
    <name type="synonym">Barilius grahami</name>
    <dbReference type="NCBI Taxonomy" id="495550"/>
    <lineage>
        <taxon>Eukaryota</taxon>
        <taxon>Metazoa</taxon>
        <taxon>Chordata</taxon>
        <taxon>Craniata</taxon>
        <taxon>Vertebrata</taxon>
        <taxon>Euteleostomi</taxon>
        <taxon>Actinopterygii</taxon>
        <taxon>Neopterygii</taxon>
        <taxon>Teleostei</taxon>
        <taxon>Ostariophysi</taxon>
        <taxon>Cypriniformes</taxon>
        <taxon>Xenocyprididae</taxon>
        <taxon>Xenocypridinae</taxon>
        <taxon>Xenocypridinae incertae sedis</taxon>
        <taxon>Anabarilius</taxon>
    </lineage>
</organism>
<name>A0A3N0Y9N2_ANAGA</name>
<gene>
    <name evidence="3" type="ORF">DPX16_8560</name>
</gene>
<reference evidence="3 4" key="1">
    <citation type="submission" date="2018-10" db="EMBL/GenBank/DDBJ databases">
        <title>Genome assembly for a Yunnan-Guizhou Plateau 3E fish, Anabarilius grahami (Regan), and its evolutionary and genetic applications.</title>
        <authorList>
            <person name="Jiang W."/>
        </authorList>
    </citation>
    <scope>NUCLEOTIDE SEQUENCE [LARGE SCALE GENOMIC DNA]</scope>
    <source>
        <strain evidence="3">AG-KIZ</strain>
        <tissue evidence="3">Muscle</tissue>
    </source>
</reference>
<keyword evidence="4" id="KW-1185">Reference proteome</keyword>
<dbReference type="EMBL" id="RJVU01049301">
    <property type="protein sequence ID" value="ROL42814.1"/>
    <property type="molecule type" value="Genomic_DNA"/>
</dbReference>
<sequence length="400" mass="45914">MSQTYRFGSPVKVEQLQEELSAQIQALRTEIEDNEILHKISTKPYSSVHIPKDVSYFHMEREQVLLKALQKQITHISNEFEDSVHRARRLAVSREKVLAGVESPVAVVTQEDVIIYLQWLICHLHSVKSIYNFLHVLRYLPSTEWNEDQMSSAVDFTSPVYFAGVFVSMSELPLHSTDIEDFKTQLGFLLSHYNIQYDIGTIKTAGDEMELFSLVSYMFRTVFKNQEEMMTFLQYDSTEATDRKFGRKSPNMTLRKESNWIPHIQESDLHKVTDALKQYTASVCQPEKPPSISTATLKETSDIWRSIYNTTNMPQRTCLSLLNYLRSVERTLAMDAPGLEFVGGDLVRSVEEMSWMSAAKRHDASTGALGSNHFIYNSPVDHKVLHLQIHPVFYGKTNAM</sequence>
<protein>
    <recommendedName>
        <fullName evidence="2">DUF4549 domain-containing protein</fullName>
    </recommendedName>
</protein>
<evidence type="ECO:0000259" key="2">
    <source>
        <dbReference type="Pfam" id="PF15082"/>
    </source>
</evidence>
<proteinExistence type="predicted"/>
<comment type="caution">
    <text evidence="3">The sequence shown here is derived from an EMBL/GenBank/DDBJ whole genome shotgun (WGS) entry which is preliminary data.</text>
</comment>
<dbReference type="Pfam" id="PF15082">
    <property type="entry name" value="DUF4549"/>
    <property type="match status" value="1"/>
</dbReference>
<evidence type="ECO:0000256" key="1">
    <source>
        <dbReference type="SAM" id="Coils"/>
    </source>
</evidence>
<evidence type="ECO:0000313" key="3">
    <source>
        <dbReference type="EMBL" id="ROL42814.1"/>
    </source>
</evidence>
<keyword evidence="1" id="KW-0175">Coiled coil</keyword>
<dbReference type="InterPro" id="IPR040401">
    <property type="entry name" value="CCDC162"/>
</dbReference>
<feature type="coiled-coil region" evidence="1">
    <location>
        <begin position="13"/>
        <end position="79"/>
    </location>
</feature>